<evidence type="ECO:0000259" key="1">
    <source>
        <dbReference type="Pfam" id="PF17761"/>
    </source>
</evidence>
<dbReference type="PANTHER" id="PTHR30547:SF0">
    <property type="entry name" value="BLR8175 PROTEIN"/>
    <property type="match status" value="1"/>
</dbReference>
<dbReference type="EMBL" id="QPKV01000003">
    <property type="protein sequence ID" value="RDC57041.1"/>
    <property type="molecule type" value="Genomic_DNA"/>
</dbReference>
<keyword evidence="3" id="KW-1185">Reference proteome</keyword>
<dbReference type="PANTHER" id="PTHR30547">
    <property type="entry name" value="UNCHARACTERIZED PROTEIN YHCG-RELATED"/>
    <property type="match status" value="1"/>
</dbReference>
<dbReference type="InterPro" id="IPR041527">
    <property type="entry name" value="YhcG_N"/>
</dbReference>
<accession>A0A369PWH4</accession>
<dbReference type="Pfam" id="PF17761">
    <property type="entry name" value="DUF1016_N"/>
    <property type="match status" value="1"/>
</dbReference>
<dbReference type="RefSeq" id="WP_115402223.1">
    <property type="nucleotide sequence ID" value="NZ_QPKV01000003.1"/>
</dbReference>
<sequence length="131" mass="14794">MKLSKNHLDNIKALKSAILQSPYRAASLVNKALLTLYFAVGKFISNQIKEEKWGAKVIENLSADLQPELPGLRGFSATNMKRMRLFFESWNEHSLISPTLSAQLKKSFSNVSFTHHIKILQSTKYGLVCLN</sequence>
<organism evidence="2 3">
    <name type="scientific">Pedobacter chinensis</name>
    <dbReference type="NCBI Taxonomy" id="2282421"/>
    <lineage>
        <taxon>Bacteria</taxon>
        <taxon>Pseudomonadati</taxon>
        <taxon>Bacteroidota</taxon>
        <taxon>Sphingobacteriia</taxon>
        <taxon>Sphingobacteriales</taxon>
        <taxon>Sphingobacteriaceae</taxon>
        <taxon>Pedobacter</taxon>
    </lineage>
</organism>
<name>A0A369PWH4_9SPHI</name>
<dbReference type="Proteomes" id="UP000253961">
    <property type="component" value="Unassembled WGS sequence"/>
</dbReference>
<dbReference type="InterPro" id="IPR053148">
    <property type="entry name" value="PD-DEXK-like_domain"/>
</dbReference>
<comment type="caution">
    <text evidence="2">The sequence shown here is derived from an EMBL/GenBank/DDBJ whole genome shotgun (WGS) entry which is preliminary data.</text>
</comment>
<gene>
    <name evidence="2" type="ORF">DU508_07545</name>
</gene>
<proteinExistence type="predicted"/>
<evidence type="ECO:0000313" key="2">
    <source>
        <dbReference type="EMBL" id="RDC57041.1"/>
    </source>
</evidence>
<feature type="domain" description="YhcG N-terminal" evidence="1">
    <location>
        <begin position="14"/>
        <end position="122"/>
    </location>
</feature>
<protein>
    <submittedName>
        <fullName evidence="2">DUF1016 family protein</fullName>
    </submittedName>
</protein>
<dbReference type="OrthoDB" id="9801263at2"/>
<evidence type="ECO:0000313" key="3">
    <source>
        <dbReference type="Proteomes" id="UP000253961"/>
    </source>
</evidence>
<dbReference type="AlphaFoldDB" id="A0A369PWH4"/>
<reference evidence="2 3" key="1">
    <citation type="submission" date="2018-07" db="EMBL/GenBank/DDBJ databases">
        <title>Pedobacter sp. nov., isolated from soil.</title>
        <authorList>
            <person name="Zhou L.Y."/>
            <person name="Du Z.J."/>
        </authorList>
    </citation>
    <scope>NUCLEOTIDE SEQUENCE [LARGE SCALE GENOMIC DNA]</scope>
    <source>
        <strain evidence="2 3">JDX94</strain>
    </source>
</reference>